<dbReference type="Proteomes" id="UP000677413">
    <property type="component" value="Unassembled WGS sequence"/>
</dbReference>
<organism evidence="2 3">
    <name type="scientific">Streptomyces liliiviolaceus</name>
    <dbReference type="NCBI Taxonomy" id="2823109"/>
    <lineage>
        <taxon>Bacteria</taxon>
        <taxon>Bacillati</taxon>
        <taxon>Actinomycetota</taxon>
        <taxon>Actinomycetes</taxon>
        <taxon>Kitasatosporales</taxon>
        <taxon>Streptomycetaceae</taxon>
        <taxon>Streptomyces</taxon>
    </lineage>
</organism>
<feature type="compositionally biased region" description="Polar residues" evidence="1">
    <location>
        <begin position="476"/>
        <end position="494"/>
    </location>
</feature>
<feature type="region of interest" description="Disordered" evidence="1">
    <location>
        <begin position="368"/>
        <end position="400"/>
    </location>
</feature>
<dbReference type="AlphaFoldDB" id="A0A940Y4D5"/>
<reference evidence="2 3" key="1">
    <citation type="submission" date="2021-04" db="EMBL/GenBank/DDBJ databases">
        <authorList>
            <person name="Tang X."/>
            <person name="Zhou X."/>
            <person name="Chen X."/>
            <person name="Cernava T."/>
            <person name="Zhang C."/>
        </authorList>
    </citation>
    <scope>NUCLEOTIDE SEQUENCE [LARGE SCALE GENOMIC DNA]</scope>
    <source>
        <strain evidence="2 3">BH-SS-21</strain>
    </source>
</reference>
<evidence type="ECO:0000313" key="3">
    <source>
        <dbReference type="Proteomes" id="UP000677413"/>
    </source>
</evidence>
<protein>
    <submittedName>
        <fullName evidence="2">Uncharacterized protein</fullName>
    </submittedName>
</protein>
<accession>A0A940Y4D5</accession>
<sequence length="494" mass="51368">MAAQGEDQPDRSEPETVQPETKQHRRGLRRLARAGGKLKKVAGKIGQLFSTSKTDKAKKVLDQPDTVANRFNAPTEGGVRTHGQSTGDTSQVQATAIVTQVDTAINAVTDVLGVVNDARALNAARKGRKGVGPESHKPRKDMRGKPLGLAQNVGMVGGDATGMANAAVRNAGQLGGVAALGEATGAFSMFYSTVIAARDSTVIWKTYNKNRALKGLAEGPSGETPVNEGRLQDVHDRLGEVQQQTARAASREQEGDGSDVVAAEVGTAATQLGAGVLELNQQLHAELAQIIQYARHKQHTKMGKRIASLGGNTVRTAGGGLAIAAAAGAIAGPAAPAVAGTAAALLVSGALYKGARAGSNRYVAARHPDRWARPTPAQAEAATDGPEAAASVSTPEPATRGDALKEFFKVTKSVQQGERHYMAQKLYALAAGPDVPASSNTPDDVRESARALLGVLKAGPTQHKQSPEEWAASLNDPAQQTAWEKEITNQLSSA</sequence>
<name>A0A940Y4D5_9ACTN</name>
<feature type="region of interest" description="Disordered" evidence="1">
    <location>
        <begin position="1"/>
        <end position="34"/>
    </location>
</feature>
<evidence type="ECO:0000313" key="2">
    <source>
        <dbReference type="EMBL" id="MBQ0855406.1"/>
    </source>
</evidence>
<feature type="compositionally biased region" description="Basic residues" evidence="1">
    <location>
        <begin position="23"/>
        <end position="34"/>
    </location>
</feature>
<gene>
    <name evidence="2" type="ORF">J8N05_45375</name>
</gene>
<proteinExistence type="predicted"/>
<keyword evidence="3" id="KW-1185">Reference proteome</keyword>
<feature type="region of interest" description="Disordered" evidence="1">
    <location>
        <begin position="457"/>
        <end position="494"/>
    </location>
</feature>
<feature type="compositionally biased region" description="Low complexity" evidence="1">
    <location>
        <begin position="377"/>
        <end position="390"/>
    </location>
</feature>
<dbReference type="EMBL" id="JAGPYQ010000002">
    <property type="protein sequence ID" value="MBQ0855406.1"/>
    <property type="molecule type" value="Genomic_DNA"/>
</dbReference>
<comment type="caution">
    <text evidence="2">The sequence shown here is derived from an EMBL/GenBank/DDBJ whole genome shotgun (WGS) entry which is preliminary data.</text>
</comment>
<feature type="region of interest" description="Disordered" evidence="1">
    <location>
        <begin position="125"/>
        <end position="146"/>
    </location>
</feature>
<dbReference type="RefSeq" id="WP_210893737.1">
    <property type="nucleotide sequence ID" value="NZ_JAGPYQ010000002.1"/>
</dbReference>
<evidence type="ECO:0000256" key="1">
    <source>
        <dbReference type="SAM" id="MobiDB-lite"/>
    </source>
</evidence>
<feature type="region of interest" description="Disordered" evidence="1">
    <location>
        <begin position="68"/>
        <end position="88"/>
    </location>
</feature>